<dbReference type="EMBL" id="PGCI01001043">
    <property type="protein sequence ID" value="PLW08804.1"/>
    <property type="molecule type" value="Genomic_DNA"/>
</dbReference>
<evidence type="ECO:0000259" key="1">
    <source>
        <dbReference type="Pfam" id="PF12776"/>
    </source>
</evidence>
<gene>
    <name evidence="2" type="ORF">PCASD_22474</name>
</gene>
<accession>A0A2N5S6E7</accession>
<organism evidence="2 3">
    <name type="scientific">Puccinia coronata f. sp. avenae</name>
    <dbReference type="NCBI Taxonomy" id="200324"/>
    <lineage>
        <taxon>Eukaryota</taxon>
        <taxon>Fungi</taxon>
        <taxon>Dikarya</taxon>
        <taxon>Basidiomycota</taxon>
        <taxon>Pucciniomycotina</taxon>
        <taxon>Pucciniomycetes</taxon>
        <taxon>Pucciniales</taxon>
        <taxon>Pucciniaceae</taxon>
        <taxon>Puccinia</taxon>
    </lineage>
</organism>
<protein>
    <recommendedName>
        <fullName evidence="1">Myb/SANT-like domain-containing protein</fullName>
    </recommendedName>
</protein>
<reference evidence="2 3" key="1">
    <citation type="submission" date="2017-11" db="EMBL/GenBank/DDBJ databases">
        <title>De novo assembly and phasing of dikaryotic genomes from two isolates of Puccinia coronata f. sp. avenae, the causal agent of oat crown rust.</title>
        <authorList>
            <person name="Miller M.E."/>
            <person name="Zhang Y."/>
            <person name="Omidvar V."/>
            <person name="Sperschneider J."/>
            <person name="Schwessinger B."/>
            <person name="Raley C."/>
            <person name="Palmer J.M."/>
            <person name="Garnica D."/>
            <person name="Upadhyaya N."/>
            <person name="Rathjen J."/>
            <person name="Taylor J.M."/>
            <person name="Park R.F."/>
            <person name="Dodds P.N."/>
            <person name="Hirsch C.D."/>
            <person name="Kianian S.F."/>
            <person name="Figueroa M."/>
        </authorList>
    </citation>
    <scope>NUCLEOTIDE SEQUENCE [LARGE SCALE GENOMIC DNA]</scope>
    <source>
        <strain evidence="2">12SD80</strain>
    </source>
</reference>
<dbReference type="Proteomes" id="UP000235392">
    <property type="component" value="Unassembled WGS sequence"/>
</dbReference>
<feature type="domain" description="Myb/SANT-like" evidence="1">
    <location>
        <begin position="23"/>
        <end position="120"/>
    </location>
</feature>
<dbReference type="Pfam" id="PF12776">
    <property type="entry name" value="Myb_DNA-bind_3"/>
    <property type="match status" value="1"/>
</dbReference>
<sequence>MRQVFLTWTNPTSPPSGPQTLTWTGPMVYSMLGFYICEVVMGKKPKSGFPDSTHQELAEELRKEFPEARHLIDFNIVKSKLTYSFKEDYDTFIACKQAPGFQYDPSKDEVSASDEVWAKHVEVTLIPTVFLFIHSSIPCHSLSIQ</sequence>
<dbReference type="InterPro" id="IPR024752">
    <property type="entry name" value="Myb/SANT-like_dom"/>
</dbReference>
<name>A0A2N5S6E7_9BASI</name>
<proteinExistence type="predicted"/>
<dbReference type="AlphaFoldDB" id="A0A2N5S6E7"/>
<evidence type="ECO:0000313" key="2">
    <source>
        <dbReference type="EMBL" id="PLW08804.1"/>
    </source>
</evidence>
<comment type="caution">
    <text evidence="2">The sequence shown here is derived from an EMBL/GenBank/DDBJ whole genome shotgun (WGS) entry which is preliminary data.</text>
</comment>
<evidence type="ECO:0000313" key="3">
    <source>
        <dbReference type="Proteomes" id="UP000235392"/>
    </source>
</evidence>